<gene>
    <name evidence="1" type="ORF">H9639_11370</name>
</gene>
<accession>A0ABR8UTR1</accession>
<dbReference type="InterPro" id="IPR021408">
    <property type="entry name" value="DUF3046"/>
</dbReference>
<dbReference type="EMBL" id="JACSQD010000005">
    <property type="protein sequence ID" value="MBD7995898.1"/>
    <property type="molecule type" value="Genomic_DNA"/>
</dbReference>
<evidence type="ECO:0000313" key="2">
    <source>
        <dbReference type="Proteomes" id="UP000609874"/>
    </source>
</evidence>
<sequence>MRISDFWRLMDDEFGPAYSRVLASDLVLTGLGGITASQALEKGVEPKRVWLAVCDMQEVPPERRLGRDIQPKRD</sequence>
<comment type="caution">
    <text evidence="1">The sequence shown here is derived from an EMBL/GenBank/DDBJ whole genome shotgun (WGS) entry which is preliminary data.</text>
</comment>
<dbReference type="Proteomes" id="UP000609874">
    <property type="component" value="Unassembled WGS sequence"/>
</dbReference>
<dbReference type="Pfam" id="PF11248">
    <property type="entry name" value="DUF3046"/>
    <property type="match status" value="1"/>
</dbReference>
<keyword evidence="2" id="KW-1185">Reference proteome</keyword>
<organism evidence="1 2">
    <name type="scientific">Arthrobacter gallicola</name>
    <dbReference type="NCBI Taxonomy" id="2762225"/>
    <lineage>
        <taxon>Bacteria</taxon>
        <taxon>Bacillati</taxon>
        <taxon>Actinomycetota</taxon>
        <taxon>Actinomycetes</taxon>
        <taxon>Micrococcales</taxon>
        <taxon>Micrococcaceae</taxon>
        <taxon>Arthrobacter</taxon>
    </lineage>
</organism>
<dbReference type="RefSeq" id="WP_191808200.1">
    <property type="nucleotide sequence ID" value="NZ_JACSQD010000005.1"/>
</dbReference>
<name>A0ABR8UTR1_9MICC</name>
<protein>
    <submittedName>
        <fullName evidence="1">DUF3046 domain-containing protein</fullName>
    </submittedName>
</protein>
<reference evidence="1 2" key="1">
    <citation type="submission" date="2020-08" db="EMBL/GenBank/DDBJ databases">
        <title>A Genomic Blueprint of the Chicken Gut Microbiome.</title>
        <authorList>
            <person name="Gilroy R."/>
            <person name="Ravi A."/>
            <person name="Getino M."/>
            <person name="Pursley I."/>
            <person name="Horton D.L."/>
            <person name="Alikhan N.-F."/>
            <person name="Baker D."/>
            <person name="Gharbi K."/>
            <person name="Hall N."/>
            <person name="Watson M."/>
            <person name="Adriaenssens E.M."/>
            <person name="Foster-Nyarko E."/>
            <person name="Jarju S."/>
            <person name="Secka A."/>
            <person name="Antonio M."/>
            <person name="Oren A."/>
            <person name="Chaudhuri R."/>
            <person name="La Ragione R.M."/>
            <person name="Hildebrand F."/>
            <person name="Pallen M.J."/>
        </authorList>
    </citation>
    <scope>NUCLEOTIDE SEQUENCE [LARGE SCALE GENOMIC DNA]</scope>
    <source>
        <strain evidence="1 2">Sa2CUA1</strain>
    </source>
</reference>
<proteinExistence type="predicted"/>
<evidence type="ECO:0000313" key="1">
    <source>
        <dbReference type="EMBL" id="MBD7995898.1"/>
    </source>
</evidence>